<organism evidence="2 3">
    <name type="scientific">Halosimplex aquaticum</name>
    <dbReference type="NCBI Taxonomy" id="3026162"/>
    <lineage>
        <taxon>Archaea</taxon>
        <taxon>Methanobacteriati</taxon>
        <taxon>Methanobacteriota</taxon>
        <taxon>Stenosarchaea group</taxon>
        <taxon>Halobacteria</taxon>
        <taxon>Halobacteriales</taxon>
        <taxon>Haloarculaceae</taxon>
        <taxon>Halosimplex</taxon>
    </lineage>
</organism>
<comment type="caution">
    <text evidence="2">The sequence shown here is derived from an EMBL/GenBank/DDBJ whole genome shotgun (WGS) entry which is preliminary data.</text>
</comment>
<dbReference type="EMBL" id="JBHTAS010000001">
    <property type="protein sequence ID" value="MFC7138535.1"/>
    <property type="molecule type" value="Genomic_DNA"/>
</dbReference>
<keyword evidence="3" id="KW-1185">Reference proteome</keyword>
<dbReference type="RefSeq" id="WP_274324154.1">
    <property type="nucleotide sequence ID" value="NZ_CP118158.1"/>
</dbReference>
<evidence type="ECO:0000313" key="3">
    <source>
        <dbReference type="Proteomes" id="UP001596432"/>
    </source>
</evidence>
<sequence length="154" mass="16987">MDKLQLIAVSITRHLLDDYIDSVREELDAKSAEYEGPIPFPPFEVSAPLETLAESLAERDRDDLPVWLSEFDLATVENTALSPPEAELEIEGPISVYGRKLVIYNSAPIRAAMTVDRPDGIIADAKMETVNSHGKGRNVPAGYDPNQDNQPNPE</sequence>
<proteinExistence type="predicted"/>
<gene>
    <name evidence="2" type="ORF">ACFQMA_01640</name>
</gene>
<evidence type="ECO:0000256" key="1">
    <source>
        <dbReference type="SAM" id="MobiDB-lite"/>
    </source>
</evidence>
<name>A0ABD5XZH6_9EURY</name>
<reference evidence="2 3" key="1">
    <citation type="journal article" date="2019" name="Int. J. Syst. Evol. Microbiol.">
        <title>The Global Catalogue of Microorganisms (GCM) 10K type strain sequencing project: providing services to taxonomists for standard genome sequencing and annotation.</title>
        <authorList>
            <consortium name="The Broad Institute Genomics Platform"/>
            <consortium name="The Broad Institute Genome Sequencing Center for Infectious Disease"/>
            <person name="Wu L."/>
            <person name="Ma J."/>
        </authorList>
    </citation>
    <scope>NUCLEOTIDE SEQUENCE [LARGE SCALE GENOMIC DNA]</scope>
    <source>
        <strain evidence="2 3">XZYJT29</strain>
    </source>
</reference>
<dbReference type="GeneID" id="78818775"/>
<dbReference type="Proteomes" id="UP001596432">
    <property type="component" value="Unassembled WGS sequence"/>
</dbReference>
<accession>A0ABD5XZH6</accession>
<feature type="region of interest" description="Disordered" evidence="1">
    <location>
        <begin position="129"/>
        <end position="154"/>
    </location>
</feature>
<protein>
    <submittedName>
        <fullName evidence="2">Uncharacterized protein</fullName>
    </submittedName>
</protein>
<dbReference type="AlphaFoldDB" id="A0ABD5XZH6"/>
<evidence type="ECO:0000313" key="2">
    <source>
        <dbReference type="EMBL" id="MFC7138535.1"/>
    </source>
</evidence>